<dbReference type="OrthoDB" id="3429617at2"/>
<dbReference type="RefSeq" id="WP_114399777.1">
    <property type="nucleotide sequence ID" value="NZ_QEIM01000153.1"/>
</dbReference>
<evidence type="ECO:0000313" key="3">
    <source>
        <dbReference type="Proteomes" id="UP000253318"/>
    </source>
</evidence>
<dbReference type="Proteomes" id="UP000253318">
    <property type="component" value="Unassembled WGS sequence"/>
</dbReference>
<organism evidence="2 3">
    <name type="scientific">Marinitenerispora sediminis</name>
    <dbReference type="NCBI Taxonomy" id="1931232"/>
    <lineage>
        <taxon>Bacteria</taxon>
        <taxon>Bacillati</taxon>
        <taxon>Actinomycetota</taxon>
        <taxon>Actinomycetes</taxon>
        <taxon>Streptosporangiales</taxon>
        <taxon>Nocardiopsidaceae</taxon>
        <taxon>Marinitenerispora</taxon>
    </lineage>
</organism>
<gene>
    <name evidence="2" type="ORF">DEF24_19990</name>
</gene>
<sequence>MTNEPPTQDADGREPTVERGGLWGLFFSTAGLLLPPFGLLLSVFGISQGHRARRAAKASNGQAPGALLSVVVGWIGVVFSVFAIAGYAMFWTEYSAWRDCTAAAHTVATQTTCDNGLRESLAERTGLPAESIPSPSGL</sequence>
<dbReference type="EMBL" id="QEIN01000181">
    <property type="protein sequence ID" value="RCV53852.1"/>
    <property type="molecule type" value="Genomic_DNA"/>
</dbReference>
<proteinExistence type="predicted"/>
<evidence type="ECO:0000256" key="1">
    <source>
        <dbReference type="SAM" id="Phobius"/>
    </source>
</evidence>
<keyword evidence="3" id="KW-1185">Reference proteome</keyword>
<accession>A0A368T1A5</accession>
<keyword evidence="1" id="KW-0472">Membrane</keyword>
<evidence type="ECO:0000313" key="2">
    <source>
        <dbReference type="EMBL" id="RCV53852.1"/>
    </source>
</evidence>
<protein>
    <recommendedName>
        <fullName evidence="4">DUF4190 domain-containing protein</fullName>
    </recommendedName>
</protein>
<comment type="caution">
    <text evidence="2">The sequence shown here is derived from an EMBL/GenBank/DDBJ whole genome shotgun (WGS) entry which is preliminary data.</text>
</comment>
<reference evidence="2 3" key="1">
    <citation type="submission" date="2018-04" db="EMBL/GenBank/DDBJ databases">
        <title>Novel actinobacteria from marine sediment.</title>
        <authorList>
            <person name="Ng Z.Y."/>
            <person name="Tan G.Y.A."/>
        </authorList>
    </citation>
    <scope>NUCLEOTIDE SEQUENCE [LARGE SCALE GENOMIC DNA]</scope>
    <source>
        <strain evidence="2 3">TPS81</strain>
    </source>
</reference>
<keyword evidence="1" id="KW-0812">Transmembrane</keyword>
<dbReference type="AlphaFoldDB" id="A0A368T1A5"/>
<feature type="transmembrane region" description="Helical" evidence="1">
    <location>
        <begin position="20"/>
        <end position="46"/>
    </location>
</feature>
<feature type="transmembrane region" description="Helical" evidence="1">
    <location>
        <begin position="67"/>
        <end position="90"/>
    </location>
</feature>
<keyword evidence="1" id="KW-1133">Transmembrane helix</keyword>
<name>A0A368T1A5_9ACTN</name>
<evidence type="ECO:0008006" key="4">
    <source>
        <dbReference type="Google" id="ProtNLM"/>
    </source>
</evidence>